<feature type="domain" description="Ion transport" evidence="21">
    <location>
        <begin position="114"/>
        <end position="273"/>
    </location>
</feature>
<proteinExistence type="inferred from homology"/>
<name>A0A915KBH1_ROMCU</name>
<dbReference type="OMA" id="HTTCYDE"/>
<dbReference type="GO" id="GO:0009581">
    <property type="term" value="P:detection of external stimulus"/>
    <property type="evidence" value="ECO:0007669"/>
    <property type="project" value="UniProtKB-ARBA"/>
</dbReference>
<protein>
    <submittedName>
        <fullName evidence="23">Ion transport domain-containing protein</fullName>
    </submittedName>
</protein>
<dbReference type="Pfam" id="PF00520">
    <property type="entry name" value="Ion_trans"/>
    <property type="match status" value="6"/>
</dbReference>
<keyword evidence="18" id="KW-0175">Coiled coil</keyword>
<dbReference type="FunFam" id="1.20.120.350:FF:000001">
    <property type="entry name" value="Voltage-dependent L-type calcium channel subunit alpha"/>
    <property type="match status" value="1"/>
</dbReference>
<feature type="transmembrane region" description="Helical" evidence="20">
    <location>
        <begin position="1301"/>
        <end position="1324"/>
    </location>
</feature>
<keyword evidence="11 20" id="KW-1133">Transmembrane helix</keyword>
<keyword evidence="6 20" id="KW-0812">Transmembrane</keyword>
<feature type="domain" description="Ion transport" evidence="21">
    <location>
        <begin position="1086"/>
        <end position="1334"/>
    </location>
</feature>
<evidence type="ECO:0000256" key="9">
    <source>
        <dbReference type="ARBA" id="ARBA00022837"/>
    </source>
</evidence>
<feature type="transmembrane region" description="Helical" evidence="20">
    <location>
        <begin position="1008"/>
        <end position="1032"/>
    </location>
</feature>
<reference evidence="23" key="1">
    <citation type="submission" date="2022-11" db="UniProtKB">
        <authorList>
            <consortium name="WormBaseParasite"/>
        </authorList>
    </citation>
    <scope>IDENTIFICATION</scope>
</reference>
<keyword evidence="5 17" id="KW-0107">Calcium channel</keyword>
<feature type="binding site" evidence="16">
    <location>
        <position position="224"/>
    </location>
    <ligand>
        <name>Ca(2+)</name>
        <dbReference type="ChEBI" id="CHEBI:29108"/>
    </ligand>
</feature>
<evidence type="ECO:0000256" key="17">
    <source>
        <dbReference type="RuleBase" id="RU003808"/>
    </source>
</evidence>
<evidence type="ECO:0000313" key="23">
    <source>
        <dbReference type="WBParaSite" id="nRc.2.0.1.t36128-RA"/>
    </source>
</evidence>
<feature type="transmembrane region" description="Helical" evidence="20">
    <location>
        <begin position="123"/>
        <end position="151"/>
    </location>
</feature>
<evidence type="ECO:0000256" key="18">
    <source>
        <dbReference type="SAM" id="Coils"/>
    </source>
</evidence>
<evidence type="ECO:0000256" key="2">
    <source>
        <dbReference type="ARBA" id="ARBA00022448"/>
    </source>
</evidence>
<keyword evidence="10 17" id="KW-0851">Voltage-gated channel</keyword>
<feature type="transmembrane region" description="Helical" evidence="20">
    <location>
        <begin position="1158"/>
        <end position="1181"/>
    </location>
</feature>
<dbReference type="GO" id="GO:0016323">
    <property type="term" value="C:basolateral plasma membrane"/>
    <property type="evidence" value="ECO:0007669"/>
    <property type="project" value="UniProtKB-ARBA"/>
</dbReference>
<keyword evidence="15" id="KW-0407">Ion channel</keyword>
<feature type="domain" description="Ion transport" evidence="21">
    <location>
        <begin position="855"/>
        <end position="1038"/>
    </location>
</feature>
<evidence type="ECO:0000256" key="7">
    <source>
        <dbReference type="ARBA" id="ARBA00022723"/>
    </source>
</evidence>
<dbReference type="GO" id="GO:0007268">
    <property type="term" value="P:chemical synaptic transmission"/>
    <property type="evidence" value="ECO:0007669"/>
    <property type="project" value="TreeGrafter"/>
</dbReference>
<evidence type="ECO:0000259" key="21">
    <source>
        <dbReference type="Pfam" id="PF00520"/>
    </source>
</evidence>
<feature type="transmembrane region" description="Helical" evidence="20">
    <location>
        <begin position="90"/>
        <end position="111"/>
    </location>
</feature>
<evidence type="ECO:0000256" key="4">
    <source>
        <dbReference type="ARBA" id="ARBA00022568"/>
    </source>
</evidence>
<dbReference type="FunFam" id="1.10.287.70:FF:000023">
    <property type="entry name" value="Voltage-dependent R-type calcium channel subunit alpha"/>
    <property type="match status" value="1"/>
</dbReference>
<organism evidence="22 23">
    <name type="scientific">Romanomermis culicivorax</name>
    <name type="common">Nematode worm</name>
    <dbReference type="NCBI Taxonomy" id="13658"/>
    <lineage>
        <taxon>Eukaryota</taxon>
        <taxon>Metazoa</taxon>
        <taxon>Ecdysozoa</taxon>
        <taxon>Nematoda</taxon>
        <taxon>Enoplea</taxon>
        <taxon>Dorylaimia</taxon>
        <taxon>Mermithida</taxon>
        <taxon>Mermithoidea</taxon>
        <taxon>Mermithidae</taxon>
        <taxon>Romanomermis</taxon>
    </lineage>
</organism>
<dbReference type="GO" id="GO:0016322">
    <property type="term" value="P:neuron remodeling"/>
    <property type="evidence" value="ECO:0007669"/>
    <property type="project" value="UniProtKB-ARBA"/>
</dbReference>
<feature type="transmembrane region" description="Helical" evidence="20">
    <location>
        <begin position="692"/>
        <end position="710"/>
    </location>
</feature>
<feature type="domain" description="Ion transport" evidence="21">
    <location>
        <begin position="411"/>
        <end position="519"/>
    </location>
</feature>
<dbReference type="InterPro" id="IPR027359">
    <property type="entry name" value="Volt_channel_dom_sf"/>
</dbReference>
<evidence type="ECO:0000256" key="16">
    <source>
        <dbReference type="PIRSR" id="PIRSR602077-1"/>
    </source>
</evidence>
<accession>A0A915KBH1</accession>
<evidence type="ECO:0000256" key="10">
    <source>
        <dbReference type="ARBA" id="ARBA00022882"/>
    </source>
</evidence>
<evidence type="ECO:0000256" key="8">
    <source>
        <dbReference type="ARBA" id="ARBA00022737"/>
    </source>
</evidence>
<evidence type="ECO:0000256" key="5">
    <source>
        <dbReference type="ARBA" id="ARBA00022673"/>
    </source>
</evidence>
<dbReference type="GO" id="GO:0042045">
    <property type="term" value="P:epithelial fluid transport"/>
    <property type="evidence" value="ECO:0007669"/>
    <property type="project" value="UniProtKB-ARBA"/>
</dbReference>
<evidence type="ECO:0000256" key="19">
    <source>
        <dbReference type="SAM" id="MobiDB-lite"/>
    </source>
</evidence>
<feature type="region of interest" description="Disordered" evidence="19">
    <location>
        <begin position="637"/>
        <end position="662"/>
    </location>
</feature>
<keyword evidence="14" id="KW-0325">Glycoprotein</keyword>
<keyword evidence="8" id="KW-0677">Repeat</keyword>
<sequence length="1363" mass="155830">MLGIGDVALAARLAAEESGKRGGGAGKRGGGGGGAARKGKDDDKDATSLFIFGPKNFLRRFACVIIDWPYPFLSLGNLPLTIELYEDTEVYFMLIFTAECILKIVAFGFALHKNSYLRSLQVVLKSILCAMAPLLQIAILVLFAIVIFAIIGLEFYKGAFHATCLNDQGELMDKPYPCSMEENRSTCPHGFRCVAGWIGPNEGIVQFDNIFFAMLTVFQCITMEGWTSVMYYTQDALGNRLTTLYFIPLIVLGSFFMLNLVLGVLSGEFGKERGRVETRRDYQRCRKQQQLERELAGYFDWICAAEEVILNEDSTTEEERAAIMESRRKLAEKKIKFLVQESVDAEDELEEEMEEDESEQENDDADTLNVLTFQGPDEIEVDNRKKRSISQRLSRFVGRSKVKVRRIVKSQVMYWIVITLVFLNTACVASEHYGQPPWMTEFLDKAEWTFLAIFVFEMSFKMFGLGIRPYFRSAFNKFDFLVITGSLFEVIWNQFYPDDSFGISVLRALRLLRIFKVTKFNYDKNNDKPYTNFDRFPVALITVFQILTGEDWNEVMYQAIQAMGGPYKADTLLNVFLAIAVDNLTNAQEMTEKDEGEQKFLEEYNDQYGDFFQRKKEILEEYGVDEKTEEKEVLQQMNGDVKKNRDENDDSSACSENIDEEEDSPFGESHFIELYCFFSLRIIVHKIVATKYFEMIVLVVILLSSISLAAENPVDENDMRNSVLNYVDWAFTACFTVELILKIVDQGIILHPGSYARDIWNVMDAIVVICALVGYAAGKCVKPLDPGDSQRVKDHGGCRDHDGCRDPGGSKDPGGVKDPVGCGDPGGGKYPSGSRDPSKSNFDSKTQDGGGKASRNFSTIKSLRVLRVLRPLKTIKRVPKLKAVFDCVVNSLKNVFNILIVFVIFQFIFAVIAVQLFKGKFFFCSDFTKKQRHQCQGNYYFYETQTKPPRVEYRLWRKYPFNYDDTLSAMLTLFTVTTGEGWPGIRQFSMDTTKEDQGPQPFVRMEVAIFYVVYFIVFPFFFVNIFVALIIITFQKQGTKELAEENLLKNQKQCIDFALNAKPVSRFMPEDETSVRFAMWRLVTSTPFEYFIMLIIVFNTCILMMDYYGAPETYQKVLSYCNTIFTSIFSVECVLKLFAFGIQNYFRDNWNTFDFTNVIGSIVDAISPMIGGLNFMSLSFLRLFRAARMVKLLRQGYTIRILLWTFVQSFKALPYVCLLIGMLFFIYAIVGMQVFGNIALRDETEINRHNNFQSFFNALILLFRCATGEAWQDIMMACGAEKPCDPLSRKAGDECGSKFSYAYFTSFVFLSTFLMLNLFVAVIMDNFDYLTQDSSILGPHHLDEFVRAWADFDPKATYEIRIF</sequence>
<feature type="transmembrane region" description="Helical" evidence="20">
    <location>
        <begin position="759"/>
        <end position="778"/>
    </location>
</feature>
<dbReference type="Gene3D" id="1.20.120.350">
    <property type="entry name" value="Voltage-gated potassium channels. Chain C"/>
    <property type="match status" value="3"/>
</dbReference>
<feature type="binding site" evidence="16">
    <location>
        <position position="550"/>
    </location>
    <ligand>
        <name>Ca(2+)</name>
        <dbReference type="ChEBI" id="CHEBI:29108"/>
    </ligand>
</feature>
<feature type="coiled-coil region" evidence="18">
    <location>
        <begin position="321"/>
        <end position="366"/>
    </location>
</feature>
<keyword evidence="9 16" id="KW-0106">Calcium</keyword>
<evidence type="ECO:0000256" key="1">
    <source>
        <dbReference type="ARBA" id="ARBA00004141"/>
    </source>
</evidence>
<dbReference type="Gene3D" id="6.10.250.2500">
    <property type="match status" value="1"/>
</dbReference>
<evidence type="ECO:0000256" key="15">
    <source>
        <dbReference type="ARBA" id="ARBA00023303"/>
    </source>
</evidence>
<dbReference type="GO" id="GO:0045202">
    <property type="term" value="C:synapse"/>
    <property type="evidence" value="ECO:0007669"/>
    <property type="project" value="GOC"/>
</dbReference>
<comment type="similarity">
    <text evidence="17">Belongs to the calcium channel alpha-1 subunit (TC 1.A.1.11) family.</text>
</comment>
<dbReference type="GO" id="GO:0050906">
    <property type="term" value="P:detection of stimulus involved in sensory perception"/>
    <property type="evidence" value="ECO:0007669"/>
    <property type="project" value="UniProtKB-ARBA"/>
</dbReference>
<feature type="transmembrane region" description="Helical" evidence="20">
    <location>
        <begin position="245"/>
        <end position="265"/>
    </location>
</feature>
<dbReference type="GO" id="GO:0008331">
    <property type="term" value="F:high voltage-gated calcium channel activity"/>
    <property type="evidence" value="ECO:0007669"/>
    <property type="project" value="TreeGrafter"/>
</dbReference>
<feature type="transmembrane region" description="Helical" evidence="20">
    <location>
        <begin position="448"/>
        <end position="467"/>
    </location>
</feature>
<keyword evidence="22" id="KW-1185">Reference proteome</keyword>
<dbReference type="Proteomes" id="UP000887565">
    <property type="component" value="Unplaced"/>
</dbReference>
<evidence type="ECO:0000256" key="3">
    <source>
        <dbReference type="ARBA" id="ARBA00022553"/>
    </source>
</evidence>
<keyword evidence="2" id="KW-0813">Transport</keyword>
<evidence type="ECO:0000256" key="20">
    <source>
        <dbReference type="SAM" id="Phobius"/>
    </source>
</evidence>
<dbReference type="PANTHER" id="PTHR45628">
    <property type="entry name" value="VOLTAGE-DEPENDENT CALCIUM CHANNEL TYPE A SUBUNIT ALPHA-1"/>
    <property type="match status" value="1"/>
</dbReference>
<dbReference type="Gene3D" id="1.10.287.70">
    <property type="match status" value="3"/>
</dbReference>
<feature type="transmembrane region" description="Helical" evidence="20">
    <location>
        <begin position="1201"/>
        <end position="1230"/>
    </location>
</feature>
<evidence type="ECO:0000256" key="11">
    <source>
        <dbReference type="ARBA" id="ARBA00022989"/>
    </source>
</evidence>
<dbReference type="FunFam" id="1.20.120.350:FF:000013">
    <property type="entry name" value="Voltage-dependent N-type calcium channel subunit alpha"/>
    <property type="match status" value="1"/>
</dbReference>
<feature type="region of interest" description="Disordered" evidence="19">
    <location>
        <begin position="788"/>
        <end position="855"/>
    </location>
</feature>
<dbReference type="FunFam" id="1.20.120.350:FF:000011">
    <property type="entry name" value="Voltage-dependent N-type calcium channel subunit alpha"/>
    <property type="match status" value="1"/>
</dbReference>
<feature type="domain" description="Ion transport" evidence="21">
    <location>
        <begin position="691"/>
        <end position="780"/>
    </location>
</feature>
<evidence type="ECO:0000256" key="13">
    <source>
        <dbReference type="ARBA" id="ARBA00023136"/>
    </source>
</evidence>
<feature type="transmembrane region" description="Helical" evidence="20">
    <location>
        <begin position="895"/>
        <end position="917"/>
    </location>
</feature>
<evidence type="ECO:0000256" key="14">
    <source>
        <dbReference type="ARBA" id="ARBA00023180"/>
    </source>
</evidence>
<dbReference type="GO" id="GO:0098703">
    <property type="term" value="P:calcium ion import across plasma membrane"/>
    <property type="evidence" value="ECO:0007669"/>
    <property type="project" value="TreeGrafter"/>
</dbReference>
<dbReference type="GO" id="GO:0005891">
    <property type="term" value="C:voltage-gated calcium channel complex"/>
    <property type="evidence" value="ECO:0007669"/>
    <property type="project" value="InterPro"/>
</dbReference>
<keyword evidence="13 20" id="KW-0472">Membrane</keyword>
<dbReference type="InterPro" id="IPR005821">
    <property type="entry name" value="Ion_trans_dom"/>
</dbReference>
<feature type="compositionally biased region" description="Gly residues" evidence="19">
    <location>
        <begin position="21"/>
        <end position="36"/>
    </location>
</feature>
<dbReference type="PANTHER" id="PTHR45628:SF7">
    <property type="entry name" value="VOLTAGE-DEPENDENT CALCIUM CHANNEL TYPE A SUBUNIT ALPHA-1"/>
    <property type="match status" value="1"/>
</dbReference>
<keyword evidence="4 17" id="KW-0109">Calcium transport</keyword>
<dbReference type="WBParaSite" id="nRc.2.0.1.t36128-RA">
    <property type="protein sequence ID" value="nRc.2.0.1.t36128-RA"/>
    <property type="gene ID" value="nRc.2.0.1.g36128"/>
</dbReference>
<keyword evidence="3" id="KW-0597">Phosphoprotein</keyword>
<feature type="transmembrane region" description="Helical" evidence="20">
    <location>
        <begin position="1120"/>
        <end position="1146"/>
    </location>
</feature>
<keyword evidence="7 16" id="KW-0479">Metal-binding</keyword>
<keyword evidence="12" id="KW-0406">Ion transport</keyword>
<dbReference type="InterPro" id="IPR050599">
    <property type="entry name" value="VDCC_alpha-1_subunit"/>
</dbReference>
<dbReference type="SUPFAM" id="SSF81324">
    <property type="entry name" value="Voltage-gated potassium channels"/>
    <property type="match status" value="4"/>
</dbReference>
<feature type="transmembrane region" description="Helical" evidence="20">
    <location>
        <begin position="412"/>
        <end position="433"/>
    </location>
</feature>
<feature type="binding site" evidence="16">
    <location>
        <position position="980"/>
    </location>
    <ligand>
        <name>Ca(2+)</name>
        <dbReference type="ChEBI" id="CHEBI:29108"/>
    </ligand>
</feature>
<dbReference type="InterPro" id="IPR002077">
    <property type="entry name" value="VDCCAlpha1"/>
</dbReference>
<dbReference type="GO" id="GO:0046872">
    <property type="term" value="F:metal ion binding"/>
    <property type="evidence" value="ECO:0007669"/>
    <property type="project" value="UniProtKB-KW"/>
</dbReference>
<feature type="region of interest" description="Disordered" evidence="19">
    <location>
        <begin position="16"/>
        <end position="42"/>
    </location>
</feature>
<evidence type="ECO:0000256" key="12">
    <source>
        <dbReference type="ARBA" id="ARBA00023065"/>
    </source>
</evidence>
<evidence type="ECO:0000256" key="6">
    <source>
        <dbReference type="ARBA" id="ARBA00022692"/>
    </source>
</evidence>
<evidence type="ECO:0000313" key="22">
    <source>
        <dbReference type="Proteomes" id="UP000887565"/>
    </source>
</evidence>
<dbReference type="Gene3D" id="1.10.238.10">
    <property type="entry name" value="EF-hand"/>
    <property type="match status" value="1"/>
</dbReference>
<dbReference type="PRINTS" id="PR00167">
    <property type="entry name" value="CACHANNEL"/>
</dbReference>
<feature type="compositionally biased region" description="Basic and acidic residues" evidence="19">
    <location>
        <begin position="788"/>
        <end position="809"/>
    </location>
</feature>
<feature type="domain" description="Ion transport" evidence="21">
    <location>
        <begin position="523"/>
        <end position="566"/>
    </location>
</feature>
<dbReference type="GO" id="GO:0019722">
    <property type="term" value="P:calcium-mediated signaling"/>
    <property type="evidence" value="ECO:0007669"/>
    <property type="project" value="UniProtKB-ARBA"/>
</dbReference>
<comment type="subcellular location">
    <subcellularLocation>
        <location evidence="1 17">Membrane</location>
        <topology evidence="1 17">Multi-pass membrane protein</topology>
    </subcellularLocation>
</comment>
<dbReference type="GO" id="GO:0009582">
    <property type="term" value="P:detection of abiotic stimulus"/>
    <property type="evidence" value="ECO:0007669"/>
    <property type="project" value="UniProtKB-ARBA"/>
</dbReference>